<feature type="region of interest" description="Disordered" evidence="2">
    <location>
        <begin position="448"/>
        <end position="497"/>
    </location>
</feature>
<dbReference type="AlphaFoldDB" id="A0A232M1Q6"/>
<organism evidence="3 4">
    <name type="scientific">Elaphomyces granulatus</name>
    <dbReference type="NCBI Taxonomy" id="519963"/>
    <lineage>
        <taxon>Eukaryota</taxon>
        <taxon>Fungi</taxon>
        <taxon>Dikarya</taxon>
        <taxon>Ascomycota</taxon>
        <taxon>Pezizomycotina</taxon>
        <taxon>Eurotiomycetes</taxon>
        <taxon>Eurotiomycetidae</taxon>
        <taxon>Eurotiales</taxon>
        <taxon>Elaphomycetaceae</taxon>
        <taxon>Elaphomyces</taxon>
    </lineage>
</organism>
<name>A0A232M1Q6_9EURO</name>
<evidence type="ECO:0000256" key="2">
    <source>
        <dbReference type="SAM" id="MobiDB-lite"/>
    </source>
</evidence>
<protein>
    <submittedName>
        <fullName evidence="3">Uncharacterized protein</fullName>
    </submittedName>
</protein>
<dbReference type="EMBL" id="NPHW01002994">
    <property type="protein sequence ID" value="OXV10329.1"/>
    <property type="molecule type" value="Genomic_DNA"/>
</dbReference>
<reference evidence="3 4" key="1">
    <citation type="journal article" date="2015" name="Environ. Microbiol.">
        <title>Metagenome sequence of Elaphomyces granulatus from sporocarp tissue reveals Ascomycota ectomycorrhizal fingerprints of genome expansion and a Proteobacteria-rich microbiome.</title>
        <authorList>
            <person name="Quandt C.A."/>
            <person name="Kohler A."/>
            <person name="Hesse C.N."/>
            <person name="Sharpton T.J."/>
            <person name="Martin F."/>
            <person name="Spatafora J.W."/>
        </authorList>
    </citation>
    <scope>NUCLEOTIDE SEQUENCE [LARGE SCALE GENOMIC DNA]</scope>
    <source>
        <strain evidence="3 4">OSC145934</strain>
    </source>
</reference>
<proteinExistence type="predicted"/>
<evidence type="ECO:0000313" key="3">
    <source>
        <dbReference type="EMBL" id="OXV10329.1"/>
    </source>
</evidence>
<evidence type="ECO:0000256" key="1">
    <source>
        <dbReference type="SAM" id="Coils"/>
    </source>
</evidence>
<keyword evidence="1" id="KW-0175">Coiled coil</keyword>
<sequence>MLSYLSSKQIQSVTRYTRVQLKMDYDINYPSPPELVRSKGFTYGEDGIKANNIPRASLSDLRLLFRKNAASFRVRAATKPWVTAQLKLYGIPFKKSDGAQELKATLETAVKNGQCNTLAPSIAALEKSLSEEYSQKLKAYAEQLDHWRDHEFNSRSSPTQEANFDLDRFLAKYFLDGLQGQPAPHKTKDPLSLEYVNNPSNFKGAVQSIAGLGAHISTRGATVVGWKSHLERGIDVEFAKLDSPAARFHVHTSEADFDLDRFLAKYFLDGLNGKPAPHKTPDPITLFPFFEHRNRLREAVALIPGLCVAEAKGSNGKKTIIGWDVNKIQSKVRHIEEKLAREKAEAAAEARAERERVWQHTLHPHREYVRRNQAPSGPLKLDDIRGSYIVRSEKIMEEYSDDNDVMTLDIVNPRSPSSTTATFHFGIVEGTMLLAMSEDSLQMLRQEMEVDSDEDTDEDSSDDLSTSVHGTLGSRKRAAKGTLVAPGPVKRSRSGMTPNTNRIYLQWAGRETGEGVIQLDTDDHTGYIDFNETKLTGNGVFCYPEMFGKSDSQVSFSIFKVADQPSKTPEPWSDFSEKQYDYECSARWGNCW</sequence>
<comment type="caution">
    <text evidence="3">The sequence shown here is derived from an EMBL/GenBank/DDBJ whole genome shotgun (WGS) entry which is preliminary data.</text>
</comment>
<evidence type="ECO:0000313" key="4">
    <source>
        <dbReference type="Proteomes" id="UP000243515"/>
    </source>
</evidence>
<accession>A0A232M1Q6</accession>
<gene>
    <name evidence="3" type="ORF">Egran_01912</name>
</gene>
<dbReference type="OrthoDB" id="4630416at2759"/>
<dbReference type="Proteomes" id="UP000243515">
    <property type="component" value="Unassembled WGS sequence"/>
</dbReference>
<feature type="coiled-coil region" evidence="1">
    <location>
        <begin position="325"/>
        <end position="356"/>
    </location>
</feature>
<feature type="compositionally biased region" description="Acidic residues" evidence="2">
    <location>
        <begin position="449"/>
        <end position="462"/>
    </location>
</feature>
<keyword evidence="4" id="KW-1185">Reference proteome</keyword>